<dbReference type="InterPro" id="IPR032710">
    <property type="entry name" value="NTF2-like_dom_sf"/>
</dbReference>
<dbReference type="EMBL" id="FWXB01000026">
    <property type="protein sequence ID" value="SMC14441.1"/>
    <property type="molecule type" value="Genomic_DNA"/>
</dbReference>
<organism evidence="2 3">
    <name type="scientific">Roseovarius aestuarii</name>
    <dbReference type="NCBI Taxonomy" id="475083"/>
    <lineage>
        <taxon>Bacteria</taxon>
        <taxon>Pseudomonadati</taxon>
        <taxon>Pseudomonadota</taxon>
        <taxon>Alphaproteobacteria</taxon>
        <taxon>Rhodobacterales</taxon>
        <taxon>Roseobacteraceae</taxon>
        <taxon>Roseovarius</taxon>
    </lineage>
</organism>
<evidence type="ECO:0000313" key="2">
    <source>
        <dbReference type="EMBL" id="SMC14441.1"/>
    </source>
</evidence>
<keyword evidence="3" id="KW-1185">Reference proteome</keyword>
<dbReference type="Pfam" id="PF12680">
    <property type="entry name" value="SnoaL_2"/>
    <property type="match status" value="1"/>
</dbReference>
<dbReference type="Proteomes" id="UP000193224">
    <property type="component" value="Unassembled WGS sequence"/>
</dbReference>
<dbReference type="AlphaFoldDB" id="A0A1X7BXW3"/>
<dbReference type="RefSeq" id="WP_217809136.1">
    <property type="nucleotide sequence ID" value="NZ_FWXB01000026.1"/>
</dbReference>
<feature type="domain" description="SnoaL-like" evidence="1">
    <location>
        <begin position="20"/>
        <end position="119"/>
    </location>
</feature>
<gene>
    <name evidence="2" type="ORF">ROA7745_04308</name>
</gene>
<reference evidence="2 3" key="1">
    <citation type="submission" date="2017-03" db="EMBL/GenBank/DDBJ databases">
        <authorList>
            <person name="Afonso C.L."/>
            <person name="Miller P.J."/>
            <person name="Scott M.A."/>
            <person name="Spackman E."/>
            <person name="Goraichik I."/>
            <person name="Dimitrov K.M."/>
            <person name="Suarez D.L."/>
            <person name="Swayne D.E."/>
        </authorList>
    </citation>
    <scope>NUCLEOTIDE SEQUENCE [LARGE SCALE GENOMIC DNA]</scope>
    <source>
        <strain evidence="2 3">CECT 7745</strain>
    </source>
</reference>
<protein>
    <submittedName>
        <fullName evidence="2">SnoaL-like domain protein</fullName>
    </submittedName>
</protein>
<accession>A0A1X7BXW3</accession>
<proteinExistence type="predicted"/>
<evidence type="ECO:0000313" key="3">
    <source>
        <dbReference type="Proteomes" id="UP000193224"/>
    </source>
</evidence>
<dbReference type="InterPro" id="IPR037401">
    <property type="entry name" value="SnoaL-like"/>
</dbReference>
<dbReference type="SUPFAM" id="SSF54427">
    <property type="entry name" value="NTF2-like"/>
    <property type="match status" value="1"/>
</dbReference>
<evidence type="ECO:0000259" key="1">
    <source>
        <dbReference type="Pfam" id="PF12680"/>
    </source>
</evidence>
<dbReference type="Gene3D" id="3.10.450.50">
    <property type="match status" value="1"/>
</dbReference>
<sequence>MNTSGNTALDMETTSTAAIVTRGWEAVARGDWDVLVADYTDDMVFVMPGQNDVLNGKAAFRSTLDNLGAALPAGFEINSIRQIGDRAEVVSIVEWKCDKVPEGSQLSVLFRFNSDKVVEERWFVDTEQWKAAF</sequence>
<name>A0A1X7BXW3_9RHOB</name>